<proteinExistence type="predicted"/>
<reference evidence="1 2" key="1">
    <citation type="submission" date="2014-06" db="EMBL/GenBank/DDBJ databases">
        <title>Evolutionary Origins and Diversification of the Mycorrhizal Mutualists.</title>
        <authorList>
            <consortium name="DOE Joint Genome Institute"/>
            <consortium name="Mycorrhizal Genomics Consortium"/>
            <person name="Kohler A."/>
            <person name="Kuo A."/>
            <person name="Nagy L.G."/>
            <person name="Floudas D."/>
            <person name="Copeland A."/>
            <person name="Barry K.W."/>
            <person name="Cichocki N."/>
            <person name="Veneault-Fourrey C."/>
            <person name="LaButti K."/>
            <person name="Lindquist E.A."/>
            <person name="Lipzen A."/>
            <person name="Lundell T."/>
            <person name="Morin E."/>
            <person name="Murat C."/>
            <person name="Riley R."/>
            <person name="Ohm R."/>
            <person name="Sun H."/>
            <person name="Tunlid A."/>
            <person name="Henrissat B."/>
            <person name="Grigoriev I.V."/>
            <person name="Hibbett D.S."/>
            <person name="Martin F."/>
        </authorList>
    </citation>
    <scope>NUCLEOTIDE SEQUENCE [LARGE SCALE GENOMIC DNA]</scope>
    <source>
        <strain evidence="1 2">SS14</strain>
    </source>
</reference>
<keyword evidence="2" id="KW-1185">Reference proteome</keyword>
<protein>
    <submittedName>
        <fullName evidence="1">Uncharacterized protein</fullName>
    </submittedName>
</protein>
<name>A0A0C9V0G1_SPHS4</name>
<dbReference type="AlphaFoldDB" id="A0A0C9V0G1"/>
<organism evidence="1 2">
    <name type="scientific">Sphaerobolus stellatus (strain SS14)</name>
    <dbReference type="NCBI Taxonomy" id="990650"/>
    <lineage>
        <taxon>Eukaryota</taxon>
        <taxon>Fungi</taxon>
        <taxon>Dikarya</taxon>
        <taxon>Basidiomycota</taxon>
        <taxon>Agaricomycotina</taxon>
        <taxon>Agaricomycetes</taxon>
        <taxon>Phallomycetidae</taxon>
        <taxon>Geastrales</taxon>
        <taxon>Sphaerobolaceae</taxon>
        <taxon>Sphaerobolus</taxon>
    </lineage>
</organism>
<evidence type="ECO:0000313" key="2">
    <source>
        <dbReference type="Proteomes" id="UP000054279"/>
    </source>
</evidence>
<evidence type="ECO:0000313" key="1">
    <source>
        <dbReference type="EMBL" id="KIJ35122.1"/>
    </source>
</evidence>
<gene>
    <name evidence="1" type="ORF">M422DRAFT_262683</name>
</gene>
<accession>A0A0C9V0G1</accession>
<dbReference type="HOGENOM" id="CLU_2470515_0_0_1"/>
<dbReference type="EMBL" id="KN837192">
    <property type="protein sequence ID" value="KIJ35122.1"/>
    <property type="molecule type" value="Genomic_DNA"/>
</dbReference>
<sequence length="88" mass="9880">MDMDIKLEEELTQQMDGVMAAYNQGIDAVQQSLHAATGSDEDVDILPHHHKKKKNHINNPTAQLAIVQVNWGHILAHVVDTFSNSDYF</sequence>
<dbReference type="Proteomes" id="UP000054279">
    <property type="component" value="Unassembled WGS sequence"/>
</dbReference>